<feature type="transmembrane region" description="Helical" evidence="8">
    <location>
        <begin position="20"/>
        <end position="40"/>
    </location>
</feature>
<name>A0ABU8NX79_9CORY</name>
<dbReference type="Pfam" id="PF01032">
    <property type="entry name" value="FecCD"/>
    <property type="match status" value="1"/>
</dbReference>
<evidence type="ECO:0000256" key="4">
    <source>
        <dbReference type="ARBA" id="ARBA00022475"/>
    </source>
</evidence>
<dbReference type="PANTHER" id="PTHR30472:SF1">
    <property type="entry name" value="FE(3+) DICITRATE TRANSPORT SYSTEM PERMEASE PROTEIN FECC-RELATED"/>
    <property type="match status" value="1"/>
</dbReference>
<dbReference type="CDD" id="cd06550">
    <property type="entry name" value="TM_ABC_iron-siderophores_like"/>
    <property type="match status" value="1"/>
</dbReference>
<evidence type="ECO:0000256" key="5">
    <source>
        <dbReference type="ARBA" id="ARBA00022692"/>
    </source>
</evidence>
<protein>
    <submittedName>
        <fullName evidence="9">Iron ABC transporter permease</fullName>
    </submittedName>
</protein>
<evidence type="ECO:0000256" key="2">
    <source>
        <dbReference type="ARBA" id="ARBA00007935"/>
    </source>
</evidence>
<evidence type="ECO:0000256" key="7">
    <source>
        <dbReference type="ARBA" id="ARBA00023136"/>
    </source>
</evidence>
<evidence type="ECO:0000313" key="10">
    <source>
        <dbReference type="Proteomes" id="UP001359781"/>
    </source>
</evidence>
<evidence type="ECO:0000256" key="6">
    <source>
        <dbReference type="ARBA" id="ARBA00022989"/>
    </source>
</evidence>
<keyword evidence="10" id="KW-1185">Reference proteome</keyword>
<keyword evidence="3" id="KW-0813">Transport</keyword>
<keyword evidence="5 8" id="KW-0812">Transmembrane</keyword>
<dbReference type="InterPro" id="IPR000522">
    <property type="entry name" value="ABC_transptr_permease_BtuC"/>
</dbReference>
<dbReference type="Proteomes" id="UP001359781">
    <property type="component" value="Unassembled WGS sequence"/>
</dbReference>
<keyword evidence="4" id="KW-1003">Cell membrane</keyword>
<dbReference type="SUPFAM" id="SSF81345">
    <property type="entry name" value="ABC transporter involved in vitamin B12 uptake, BtuC"/>
    <property type="match status" value="1"/>
</dbReference>
<feature type="transmembrane region" description="Helical" evidence="8">
    <location>
        <begin position="256"/>
        <end position="285"/>
    </location>
</feature>
<evidence type="ECO:0000256" key="3">
    <source>
        <dbReference type="ARBA" id="ARBA00022448"/>
    </source>
</evidence>
<accession>A0ABU8NX79</accession>
<feature type="transmembrane region" description="Helical" evidence="8">
    <location>
        <begin position="83"/>
        <end position="100"/>
    </location>
</feature>
<dbReference type="EMBL" id="JBAHVJ010000001">
    <property type="protein sequence ID" value="MEJ4098975.1"/>
    <property type="molecule type" value="Genomic_DNA"/>
</dbReference>
<organism evidence="9 10">
    <name type="scientific">Corynebacterium mastitidis</name>
    <dbReference type="NCBI Taxonomy" id="161890"/>
    <lineage>
        <taxon>Bacteria</taxon>
        <taxon>Bacillati</taxon>
        <taxon>Actinomycetota</taxon>
        <taxon>Actinomycetes</taxon>
        <taxon>Mycobacteriales</taxon>
        <taxon>Corynebacteriaceae</taxon>
        <taxon>Corynebacterium</taxon>
    </lineage>
</organism>
<feature type="transmembrane region" description="Helical" evidence="8">
    <location>
        <begin position="112"/>
        <end position="132"/>
    </location>
</feature>
<dbReference type="RefSeq" id="WP_337889405.1">
    <property type="nucleotide sequence ID" value="NZ_JBAHVI010000002.1"/>
</dbReference>
<proteinExistence type="inferred from homology"/>
<keyword evidence="7 8" id="KW-0472">Membrane</keyword>
<feature type="transmembrane region" description="Helical" evidence="8">
    <location>
        <begin position="328"/>
        <end position="346"/>
    </location>
</feature>
<dbReference type="PANTHER" id="PTHR30472">
    <property type="entry name" value="FERRIC ENTEROBACTIN TRANSPORT SYSTEM PERMEASE PROTEIN"/>
    <property type="match status" value="1"/>
</dbReference>
<gene>
    <name evidence="9" type="ORF">V5S96_01140</name>
</gene>
<keyword evidence="6 8" id="KW-1133">Transmembrane helix</keyword>
<feature type="transmembrane region" description="Helical" evidence="8">
    <location>
        <begin position="139"/>
        <end position="157"/>
    </location>
</feature>
<sequence>MTYPLAGRRRAAAGPARPRAVFIALAAPLLVCALILLSLLTGSRALSPAEVWQSIPGGWRYAVAGVKATDVEMVLGIQRIPRTALALLAGLALGAAGALMQGFTRNPLADPGFLGVGAGAAAAVAIGLSLGWLTPESAYVWPSMLGAVLVTALLFLLSSSGPTAGSPLAFVLAGTALSALLMAVVNALVITNERVLDALRTWATGSVAGRDFSVIAVVAPVAAAALLAALLLGPSINLLSLGEESAHALGVSVRRAQGIGVVVISALVAAAVAAAGPVSFIGLAAPHMVRAFTGPDYRLVIPLSALVGGVLALGADVLGRVLAAPGELPMGIVLALLGVPVFVWLVRRGRVGGAL</sequence>
<reference evidence="9 10" key="1">
    <citation type="submission" date="2024-02" db="EMBL/GenBank/DDBJ databases">
        <title>Whole genome sequencing and characterization of Corynebacterium isolated from the ocular surface of dry eye disease sufferers.</title>
        <authorList>
            <person name="Naqvi M."/>
        </authorList>
    </citation>
    <scope>NUCLEOTIDE SEQUENCE [LARGE SCALE GENOMIC DNA]</scope>
    <source>
        <strain evidence="9 10">PCRF</strain>
    </source>
</reference>
<evidence type="ECO:0000256" key="1">
    <source>
        <dbReference type="ARBA" id="ARBA00004651"/>
    </source>
</evidence>
<feature type="transmembrane region" description="Helical" evidence="8">
    <location>
        <begin position="297"/>
        <end position="322"/>
    </location>
</feature>
<comment type="similarity">
    <text evidence="2">Belongs to the binding-protein-dependent transport system permease family. FecCD subfamily.</text>
</comment>
<dbReference type="InterPro" id="IPR037294">
    <property type="entry name" value="ABC_BtuC-like"/>
</dbReference>
<evidence type="ECO:0000256" key="8">
    <source>
        <dbReference type="SAM" id="Phobius"/>
    </source>
</evidence>
<feature type="transmembrane region" description="Helical" evidence="8">
    <location>
        <begin position="169"/>
        <end position="191"/>
    </location>
</feature>
<dbReference type="Gene3D" id="1.10.3470.10">
    <property type="entry name" value="ABC transporter involved in vitamin B12 uptake, BtuC"/>
    <property type="match status" value="1"/>
</dbReference>
<evidence type="ECO:0000313" key="9">
    <source>
        <dbReference type="EMBL" id="MEJ4098975.1"/>
    </source>
</evidence>
<comment type="caution">
    <text evidence="9">The sequence shown here is derived from an EMBL/GenBank/DDBJ whole genome shotgun (WGS) entry which is preliminary data.</text>
</comment>
<comment type="subcellular location">
    <subcellularLocation>
        <location evidence="1">Cell membrane</location>
        <topology evidence="1">Multi-pass membrane protein</topology>
    </subcellularLocation>
</comment>
<feature type="transmembrane region" description="Helical" evidence="8">
    <location>
        <begin position="212"/>
        <end position="236"/>
    </location>
</feature>